<dbReference type="InterPro" id="IPR048258">
    <property type="entry name" value="Cyclins_cyclin-box"/>
</dbReference>
<evidence type="ECO:0000313" key="9">
    <source>
        <dbReference type="Proteomes" id="UP000030748"/>
    </source>
</evidence>
<dbReference type="PhylomeDB" id="A0A022RZU7"/>
<dbReference type="EMBL" id="KI630214">
    <property type="protein sequence ID" value="EYU44485.1"/>
    <property type="molecule type" value="Genomic_DNA"/>
</dbReference>
<dbReference type="eggNOG" id="KOG0656">
    <property type="taxonomic scope" value="Eukaryota"/>
</dbReference>
<name>A0A022RZU7_ERYGU</name>
<evidence type="ECO:0000259" key="7">
    <source>
        <dbReference type="SMART" id="SM01332"/>
    </source>
</evidence>
<dbReference type="InterPro" id="IPR036915">
    <property type="entry name" value="Cyclin-like_sf"/>
</dbReference>
<feature type="domain" description="Cyclin C-terminal" evidence="7">
    <location>
        <begin position="174"/>
        <end position="294"/>
    </location>
</feature>
<dbReference type="InterPro" id="IPR004367">
    <property type="entry name" value="Cyclin_C-dom"/>
</dbReference>
<keyword evidence="4" id="KW-0131">Cell cycle</keyword>
<dbReference type="GO" id="GO:0005737">
    <property type="term" value="C:cytoplasm"/>
    <property type="evidence" value="ECO:0000318"/>
    <property type="project" value="GO_Central"/>
</dbReference>
<evidence type="ECO:0000256" key="1">
    <source>
        <dbReference type="ARBA" id="ARBA00009065"/>
    </source>
</evidence>
<dbReference type="InterPro" id="IPR013763">
    <property type="entry name" value="Cyclin-like_dom"/>
</dbReference>
<organism evidence="8 9">
    <name type="scientific">Erythranthe guttata</name>
    <name type="common">Yellow monkey flower</name>
    <name type="synonym">Mimulus guttatus</name>
    <dbReference type="NCBI Taxonomy" id="4155"/>
    <lineage>
        <taxon>Eukaryota</taxon>
        <taxon>Viridiplantae</taxon>
        <taxon>Streptophyta</taxon>
        <taxon>Embryophyta</taxon>
        <taxon>Tracheophyta</taxon>
        <taxon>Spermatophyta</taxon>
        <taxon>Magnoliopsida</taxon>
        <taxon>eudicotyledons</taxon>
        <taxon>Gunneridae</taxon>
        <taxon>Pentapetalae</taxon>
        <taxon>asterids</taxon>
        <taxon>lamiids</taxon>
        <taxon>Lamiales</taxon>
        <taxon>Phrymaceae</taxon>
        <taxon>Erythranthe</taxon>
    </lineage>
</organism>
<dbReference type="FunFam" id="1.10.472.10:FF:000069">
    <property type="entry name" value="Cyclin-D5-1"/>
    <property type="match status" value="1"/>
</dbReference>
<evidence type="ECO:0000259" key="6">
    <source>
        <dbReference type="SMART" id="SM00385"/>
    </source>
</evidence>
<dbReference type="Pfam" id="PF00134">
    <property type="entry name" value="Cyclin_N"/>
    <property type="match status" value="1"/>
</dbReference>
<keyword evidence="3 5" id="KW-0195">Cyclin</keyword>
<keyword evidence="9" id="KW-1185">Reference proteome</keyword>
<protein>
    <submittedName>
        <fullName evidence="8">Uncharacterized protein</fullName>
    </submittedName>
</protein>
<dbReference type="GO" id="GO:0000307">
    <property type="term" value="C:cyclin-dependent protein kinase holoenzyme complex"/>
    <property type="evidence" value="ECO:0000318"/>
    <property type="project" value="GO_Central"/>
</dbReference>
<keyword evidence="2" id="KW-0132">Cell division</keyword>
<evidence type="ECO:0000256" key="5">
    <source>
        <dbReference type="RuleBase" id="RU000383"/>
    </source>
</evidence>
<evidence type="ECO:0000256" key="4">
    <source>
        <dbReference type="ARBA" id="ARBA00023306"/>
    </source>
</evidence>
<dbReference type="OMA" id="CHRTAYL"/>
<dbReference type="CDD" id="cd20543">
    <property type="entry name" value="CYCLIN_AtCycD-like_rpt1"/>
    <property type="match status" value="1"/>
</dbReference>
<dbReference type="PROSITE" id="PS00292">
    <property type="entry name" value="CYCLINS"/>
    <property type="match status" value="1"/>
</dbReference>
<dbReference type="Gene3D" id="1.10.472.10">
    <property type="entry name" value="Cyclin-like"/>
    <property type="match status" value="2"/>
</dbReference>
<dbReference type="GO" id="GO:0051301">
    <property type="term" value="P:cell division"/>
    <property type="evidence" value="ECO:0007669"/>
    <property type="project" value="UniProtKB-KW"/>
</dbReference>
<dbReference type="OrthoDB" id="306099at2759"/>
<dbReference type="KEGG" id="egt:105973444"/>
<gene>
    <name evidence="8" type="ORF">MIMGU_mgv1a009965mg</name>
</gene>
<dbReference type="SUPFAM" id="SSF47954">
    <property type="entry name" value="Cyclin-like"/>
    <property type="match status" value="1"/>
</dbReference>
<dbReference type="Pfam" id="PF02984">
    <property type="entry name" value="Cyclin_C"/>
    <property type="match status" value="1"/>
</dbReference>
<dbReference type="SMART" id="SM01332">
    <property type="entry name" value="Cyclin_C"/>
    <property type="match status" value="1"/>
</dbReference>
<comment type="similarity">
    <text evidence="1">Belongs to the cyclin family. Cyclin D subfamily.</text>
</comment>
<evidence type="ECO:0000256" key="3">
    <source>
        <dbReference type="ARBA" id="ARBA00023127"/>
    </source>
</evidence>
<feature type="domain" description="Cyclin-like" evidence="6">
    <location>
        <begin position="79"/>
        <end position="165"/>
    </location>
</feature>
<reference evidence="8 9" key="1">
    <citation type="journal article" date="2013" name="Proc. Natl. Acad. Sci. U.S.A.">
        <title>Fine-scale variation in meiotic recombination in Mimulus inferred from population shotgun sequencing.</title>
        <authorList>
            <person name="Hellsten U."/>
            <person name="Wright K.M."/>
            <person name="Jenkins J."/>
            <person name="Shu S."/>
            <person name="Yuan Y."/>
            <person name="Wessler S.R."/>
            <person name="Schmutz J."/>
            <person name="Willis J.H."/>
            <person name="Rokhsar D.S."/>
        </authorList>
    </citation>
    <scope>NUCLEOTIDE SEQUENCE [LARGE SCALE GENOMIC DNA]</scope>
    <source>
        <strain evidence="9">cv. DUN x IM62</strain>
    </source>
</reference>
<dbReference type="SMART" id="SM00385">
    <property type="entry name" value="CYCLIN"/>
    <property type="match status" value="1"/>
</dbReference>
<dbReference type="AlphaFoldDB" id="A0A022RZU7"/>
<dbReference type="STRING" id="4155.A0A022RZU7"/>
<dbReference type="GO" id="GO:0005634">
    <property type="term" value="C:nucleus"/>
    <property type="evidence" value="ECO:0000318"/>
    <property type="project" value="GO_Central"/>
</dbReference>
<dbReference type="InterPro" id="IPR039361">
    <property type="entry name" value="Cyclin"/>
</dbReference>
<evidence type="ECO:0000313" key="8">
    <source>
        <dbReference type="EMBL" id="EYU44485.1"/>
    </source>
</evidence>
<evidence type="ECO:0000256" key="2">
    <source>
        <dbReference type="ARBA" id="ARBA00022618"/>
    </source>
</evidence>
<sequence>MEMEESENPWPSLLCEEEEDSCLTEQHSGNFDFCSVSESESEYVEMLIEKETIFEPNSDESSLGSDGIWLKCARRDAVKWILHTRVLFGFHFHTAYLSLIYFDRFFSRRSIDNGKLWAIRLLSVACLSLAAKMEECQVPALSEYHVDEYNFEGSVIQRMELIVLNTLEWKISCATPFAYLNYFATKFCGKSSRIDLINRAVELISALMEEINVVEHRPSIIAAAAVLAAYDYRLTEKVIEIKTNAIPSWGPLEKEHTFSCYSMLQEIGMSKSKTSKLINSSSLLSSHSSSIDILDHSIITSRVGNKRRLTHISGDQYCSKPKIPKS</sequence>
<proteinExistence type="inferred from homology"/>
<dbReference type="Proteomes" id="UP000030748">
    <property type="component" value="Unassembled WGS sequence"/>
</dbReference>
<dbReference type="GO" id="GO:0000082">
    <property type="term" value="P:G1/S transition of mitotic cell cycle"/>
    <property type="evidence" value="ECO:0000318"/>
    <property type="project" value="GO_Central"/>
</dbReference>
<accession>A0A022RZU7</accession>
<dbReference type="InterPro" id="IPR006671">
    <property type="entry name" value="Cyclin_N"/>
</dbReference>
<dbReference type="GO" id="GO:0016538">
    <property type="term" value="F:cyclin-dependent protein serine/threonine kinase regulator activity"/>
    <property type="evidence" value="ECO:0000318"/>
    <property type="project" value="GO_Central"/>
</dbReference>
<dbReference type="PANTHER" id="PTHR10177">
    <property type="entry name" value="CYCLINS"/>
    <property type="match status" value="1"/>
</dbReference>